<organism evidence="2 3">
    <name type="scientific">Sinocyclocheilus anshuiensis</name>
    <dbReference type="NCBI Taxonomy" id="1608454"/>
    <lineage>
        <taxon>Eukaryota</taxon>
        <taxon>Metazoa</taxon>
        <taxon>Chordata</taxon>
        <taxon>Craniata</taxon>
        <taxon>Vertebrata</taxon>
        <taxon>Euteleostomi</taxon>
        <taxon>Actinopterygii</taxon>
        <taxon>Neopterygii</taxon>
        <taxon>Teleostei</taxon>
        <taxon>Ostariophysi</taxon>
        <taxon>Cypriniformes</taxon>
        <taxon>Cyprinidae</taxon>
        <taxon>Cyprininae</taxon>
        <taxon>Sinocyclocheilus</taxon>
    </lineage>
</organism>
<name>A0A671QZX8_9TELE</name>
<dbReference type="PANTHER" id="PTHR46880">
    <property type="entry name" value="RAS-ASSOCIATING DOMAIN-CONTAINING PROTEIN"/>
    <property type="match status" value="1"/>
</dbReference>
<sequence>MKLISLDIFFITGCLVCSTAGSTGVFKEQGVQVSTEWSTFQIQGSNNENRDIVLCSLRNKIKRHFCSKAHALAEKIENLKQKDVLGKNLDAVNMSLLKETYSVFRTAYYLAKNNRPFTDHETLIELQQLNGVKMGHILHSRFSATNIIESIAKEMLCSIVNNIVSSSSKLAVLIDEASTLSRKTTMIVNIKASVLGEPPEFIFLDLVELQDQTSEGIIDALMSCLTKAGFTQEWLKQNWVSFVSDGASVMVGKHSGVSTKLKKRFPKLLTWHCMNHRLELAISDAVDKVTAINHFKIFVEKLHFEKASNDDQRNCTERQTYRGLCDRLKSPEFLCDLGLMYDTLHELSIVSEELQAQTMTLLRADLLVKRAIRVLASFKTQPGEKLSAALGAKDHGTFKDVHLKSNPKIKSINTEEFLQSLIDSLQKRLPFEEDILKDLSILDTSRWPSEPGIRYGEAEIRRLCTCFNLCPDQAIKGLRDLIESPQTENQNLEPLKNCMQTFPVSTAECERGFSLMNTILTNKRSVLLVSNVSNLMMINLNGPPISLFNPEKYVQSWARHHRTANDPQSRQCKSVNMMIDKKSVWNII</sequence>
<feature type="signal peptide" evidence="1">
    <location>
        <begin position="1"/>
        <end position="21"/>
    </location>
</feature>
<keyword evidence="3" id="KW-1185">Reference proteome</keyword>
<evidence type="ECO:0000313" key="2">
    <source>
        <dbReference type="Ensembl" id="ENSSANP00000076376.1"/>
    </source>
</evidence>
<accession>A0A671QZX8</accession>
<dbReference type="Ensembl" id="ENSSANT00000081172.1">
    <property type="protein sequence ID" value="ENSSANP00000076376.1"/>
    <property type="gene ID" value="ENSSANG00000038014.1"/>
</dbReference>
<protein>
    <recommendedName>
        <fullName evidence="4">DUF4371 domain-containing protein</fullName>
    </recommendedName>
</protein>
<dbReference type="Proteomes" id="UP000472260">
    <property type="component" value="Unassembled WGS sequence"/>
</dbReference>
<feature type="chain" id="PRO_5025420016" description="DUF4371 domain-containing protein" evidence="1">
    <location>
        <begin position="22"/>
        <end position="588"/>
    </location>
</feature>
<proteinExistence type="predicted"/>
<reference evidence="2" key="1">
    <citation type="submission" date="2025-08" db="UniProtKB">
        <authorList>
            <consortium name="Ensembl"/>
        </authorList>
    </citation>
    <scope>IDENTIFICATION</scope>
</reference>
<evidence type="ECO:0000313" key="3">
    <source>
        <dbReference type="Proteomes" id="UP000472260"/>
    </source>
</evidence>
<dbReference type="PANTHER" id="PTHR46880:SF8">
    <property type="entry name" value="E3 SUMO-PROTEIN LIGASE KIAA1586"/>
    <property type="match status" value="1"/>
</dbReference>
<evidence type="ECO:0008006" key="4">
    <source>
        <dbReference type="Google" id="ProtNLM"/>
    </source>
</evidence>
<keyword evidence="1" id="KW-0732">Signal</keyword>
<reference evidence="2" key="2">
    <citation type="submission" date="2025-09" db="UniProtKB">
        <authorList>
            <consortium name="Ensembl"/>
        </authorList>
    </citation>
    <scope>IDENTIFICATION</scope>
</reference>
<evidence type="ECO:0000256" key="1">
    <source>
        <dbReference type="SAM" id="SignalP"/>
    </source>
</evidence>
<dbReference type="AlphaFoldDB" id="A0A671QZX8"/>